<evidence type="ECO:0000313" key="1">
    <source>
        <dbReference type="EMBL" id="CAK9078241.1"/>
    </source>
</evidence>
<proteinExistence type="predicted"/>
<reference evidence="1 2" key="1">
    <citation type="submission" date="2024-02" db="EMBL/GenBank/DDBJ databases">
        <authorList>
            <person name="Chen Y."/>
            <person name="Shah S."/>
            <person name="Dougan E. K."/>
            <person name="Thang M."/>
            <person name="Chan C."/>
        </authorList>
    </citation>
    <scope>NUCLEOTIDE SEQUENCE [LARGE SCALE GENOMIC DNA]</scope>
</reference>
<comment type="caution">
    <text evidence="1">The sequence shown here is derived from an EMBL/GenBank/DDBJ whole genome shotgun (WGS) entry which is preliminary data.</text>
</comment>
<evidence type="ECO:0000313" key="2">
    <source>
        <dbReference type="Proteomes" id="UP001642464"/>
    </source>
</evidence>
<gene>
    <name evidence="1" type="ORF">SCF082_LOCUS37438</name>
</gene>
<accession>A0ABP0PR35</accession>
<sequence>LEKHRPICRKVFGTRQSAEKAAAEKPVPKAVATEVEKSEVGTMDRSFGGKPLAVWLSAEGLTG</sequence>
<dbReference type="EMBL" id="CAXAMM010038180">
    <property type="protein sequence ID" value="CAK9078241.1"/>
    <property type="molecule type" value="Genomic_DNA"/>
</dbReference>
<feature type="non-terminal residue" evidence="1">
    <location>
        <position position="63"/>
    </location>
</feature>
<protein>
    <submittedName>
        <fullName evidence="1">Uncharacterized protein</fullName>
    </submittedName>
</protein>
<dbReference type="Proteomes" id="UP001642464">
    <property type="component" value="Unassembled WGS sequence"/>
</dbReference>
<organism evidence="1 2">
    <name type="scientific">Durusdinium trenchii</name>
    <dbReference type="NCBI Taxonomy" id="1381693"/>
    <lineage>
        <taxon>Eukaryota</taxon>
        <taxon>Sar</taxon>
        <taxon>Alveolata</taxon>
        <taxon>Dinophyceae</taxon>
        <taxon>Suessiales</taxon>
        <taxon>Symbiodiniaceae</taxon>
        <taxon>Durusdinium</taxon>
    </lineage>
</organism>
<name>A0ABP0PR35_9DINO</name>
<feature type="non-terminal residue" evidence="1">
    <location>
        <position position="1"/>
    </location>
</feature>
<keyword evidence="2" id="KW-1185">Reference proteome</keyword>